<accession>A0A9P6HMG6</accession>
<sequence length="240" mass="25480">MGPPLDSLGALRHLCAYGGLGVGRSAGRSQLGPELGSFGYNQETSWVTAVRGQEWACGGKEVVASDSGAHWGLTDPVMSKMVWIILAVVASSDKAWCRQALGRGSLTLLDTSIHHSGAEHLACRHVCLIQSISPSATCIPPKSCPPQQSTPLSQTDLATPPIHPLPFLISEATYLSYSSKMPSSAHPAPLMIGCSSNLCSEPVKGFGEIRVQCHDPNLETESIWWAVLAERNVAPILDDG</sequence>
<reference evidence="1" key="2">
    <citation type="submission" date="2020-11" db="EMBL/GenBank/DDBJ databases">
        <authorList>
            <consortium name="DOE Joint Genome Institute"/>
            <person name="Kuo A."/>
            <person name="Miyauchi S."/>
            <person name="Kiss E."/>
            <person name="Drula E."/>
            <person name="Kohler A."/>
            <person name="Sanchez-Garcia M."/>
            <person name="Andreopoulos B."/>
            <person name="Barry K.W."/>
            <person name="Bonito G."/>
            <person name="Buee M."/>
            <person name="Carver A."/>
            <person name="Chen C."/>
            <person name="Cichocki N."/>
            <person name="Clum A."/>
            <person name="Culley D."/>
            <person name="Crous P.W."/>
            <person name="Fauchery L."/>
            <person name="Girlanda M."/>
            <person name="Hayes R."/>
            <person name="Keri Z."/>
            <person name="Labutti K."/>
            <person name="Lipzen A."/>
            <person name="Lombard V."/>
            <person name="Magnuson J."/>
            <person name="Maillard F."/>
            <person name="Morin E."/>
            <person name="Murat C."/>
            <person name="Nolan M."/>
            <person name="Ohm R."/>
            <person name="Pangilinan J."/>
            <person name="Pereira M."/>
            <person name="Perotto S."/>
            <person name="Peter M."/>
            <person name="Riley R."/>
            <person name="Sitrit Y."/>
            <person name="Stielow B."/>
            <person name="Szollosi G."/>
            <person name="Zifcakova L."/>
            <person name="Stursova M."/>
            <person name="Spatafora J.W."/>
            <person name="Tedersoo L."/>
            <person name="Vaario L.-M."/>
            <person name="Yamada A."/>
            <person name="Yan M."/>
            <person name="Wang P."/>
            <person name="Xu J."/>
            <person name="Bruns T."/>
            <person name="Baldrian P."/>
            <person name="Vilgalys R."/>
            <person name="Henrissat B."/>
            <person name="Grigoriev I.V."/>
            <person name="Hibbett D."/>
            <person name="Nagy L.G."/>
            <person name="Martin F.M."/>
        </authorList>
    </citation>
    <scope>NUCLEOTIDE SEQUENCE</scope>
    <source>
        <strain evidence="1">UH-Tt-Lm1</strain>
    </source>
</reference>
<evidence type="ECO:0000313" key="1">
    <source>
        <dbReference type="EMBL" id="KAF9790529.1"/>
    </source>
</evidence>
<gene>
    <name evidence="1" type="ORF">BJ322DRAFT_396231</name>
</gene>
<dbReference type="Proteomes" id="UP000736335">
    <property type="component" value="Unassembled WGS sequence"/>
</dbReference>
<proteinExistence type="predicted"/>
<dbReference type="AlphaFoldDB" id="A0A9P6HMG6"/>
<dbReference type="EMBL" id="WIUZ02000002">
    <property type="protein sequence ID" value="KAF9790529.1"/>
    <property type="molecule type" value="Genomic_DNA"/>
</dbReference>
<comment type="caution">
    <text evidence="1">The sequence shown here is derived from an EMBL/GenBank/DDBJ whole genome shotgun (WGS) entry which is preliminary data.</text>
</comment>
<organism evidence="1 2">
    <name type="scientific">Thelephora terrestris</name>
    <dbReference type="NCBI Taxonomy" id="56493"/>
    <lineage>
        <taxon>Eukaryota</taxon>
        <taxon>Fungi</taxon>
        <taxon>Dikarya</taxon>
        <taxon>Basidiomycota</taxon>
        <taxon>Agaricomycotina</taxon>
        <taxon>Agaricomycetes</taxon>
        <taxon>Thelephorales</taxon>
        <taxon>Thelephoraceae</taxon>
        <taxon>Thelephora</taxon>
    </lineage>
</organism>
<name>A0A9P6HMG6_9AGAM</name>
<evidence type="ECO:0000313" key="2">
    <source>
        <dbReference type="Proteomes" id="UP000736335"/>
    </source>
</evidence>
<reference evidence="1" key="1">
    <citation type="journal article" date="2020" name="Nat. Commun.">
        <title>Large-scale genome sequencing of mycorrhizal fungi provides insights into the early evolution of symbiotic traits.</title>
        <authorList>
            <person name="Miyauchi S."/>
            <person name="Kiss E."/>
            <person name="Kuo A."/>
            <person name="Drula E."/>
            <person name="Kohler A."/>
            <person name="Sanchez-Garcia M."/>
            <person name="Morin E."/>
            <person name="Andreopoulos B."/>
            <person name="Barry K.W."/>
            <person name="Bonito G."/>
            <person name="Buee M."/>
            <person name="Carver A."/>
            <person name="Chen C."/>
            <person name="Cichocki N."/>
            <person name="Clum A."/>
            <person name="Culley D."/>
            <person name="Crous P.W."/>
            <person name="Fauchery L."/>
            <person name="Girlanda M."/>
            <person name="Hayes R.D."/>
            <person name="Keri Z."/>
            <person name="LaButti K."/>
            <person name="Lipzen A."/>
            <person name="Lombard V."/>
            <person name="Magnuson J."/>
            <person name="Maillard F."/>
            <person name="Murat C."/>
            <person name="Nolan M."/>
            <person name="Ohm R.A."/>
            <person name="Pangilinan J."/>
            <person name="Pereira M.F."/>
            <person name="Perotto S."/>
            <person name="Peter M."/>
            <person name="Pfister S."/>
            <person name="Riley R."/>
            <person name="Sitrit Y."/>
            <person name="Stielow J.B."/>
            <person name="Szollosi G."/>
            <person name="Zifcakova L."/>
            <person name="Stursova M."/>
            <person name="Spatafora J.W."/>
            <person name="Tedersoo L."/>
            <person name="Vaario L.M."/>
            <person name="Yamada A."/>
            <person name="Yan M."/>
            <person name="Wang P."/>
            <person name="Xu J."/>
            <person name="Bruns T."/>
            <person name="Baldrian P."/>
            <person name="Vilgalys R."/>
            <person name="Dunand C."/>
            <person name="Henrissat B."/>
            <person name="Grigoriev I.V."/>
            <person name="Hibbett D."/>
            <person name="Nagy L.G."/>
            <person name="Martin F.M."/>
        </authorList>
    </citation>
    <scope>NUCLEOTIDE SEQUENCE</scope>
    <source>
        <strain evidence="1">UH-Tt-Lm1</strain>
    </source>
</reference>
<protein>
    <submittedName>
        <fullName evidence="1">Uncharacterized protein</fullName>
    </submittedName>
</protein>
<keyword evidence="2" id="KW-1185">Reference proteome</keyword>